<dbReference type="SUPFAM" id="SSF54373">
    <property type="entry name" value="FAD-linked reductases, C-terminal domain"/>
    <property type="match status" value="1"/>
</dbReference>
<dbReference type="SUPFAM" id="SSF51905">
    <property type="entry name" value="FAD/NAD(P)-binding domain"/>
    <property type="match status" value="1"/>
</dbReference>
<dbReference type="InterPro" id="IPR036188">
    <property type="entry name" value="FAD/NAD-bd_sf"/>
</dbReference>
<proteinExistence type="inferred from homology"/>
<organism evidence="3 4">
    <name type="scientific">OM182 bacterium MED-G28</name>
    <dbReference type="NCBI Taxonomy" id="1986256"/>
    <lineage>
        <taxon>Bacteria</taxon>
        <taxon>Pseudomonadati</taxon>
        <taxon>Pseudomonadota</taxon>
        <taxon>Gammaproteobacteria</taxon>
        <taxon>OMG group</taxon>
        <taxon>OM182 clade</taxon>
    </lineage>
</organism>
<dbReference type="Gene3D" id="3.90.660.10">
    <property type="match status" value="1"/>
</dbReference>
<feature type="domain" description="Amine oxidase" evidence="2">
    <location>
        <begin position="61"/>
        <end position="510"/>
    </location>
</feature>
<dbReference type="PROSITE" id="PS51318">
    <property type="entry name" value="TAT"/>
    <property type="match status" value="1"/>
</dbReference>
<comment type="similarity">
    <text evidence="1">Belongs to the flavin monoamine oxidase family.</text>
</comment>
<name>A0A2A5WER1_9GAMM</name>
<evidence type="ECO:0000259" key="2">
    <source>
        <dbReference type="Pfam" id="PF01593"/>
    </source>
</evidence>
<dbReference type="GO" id="GO:0016491">
    <property type="term" value="F:oxidoreductase activity"/>
    <property type="evidence" value="ECO:0007669"/>
    <property type="project" value="InterPro"/>
</dbReference>
<protein>
    <submittedName>
        <fullName evidence="3">Twin-arginine translocation pathway signal protein</fullName>
    </submittedName>
</protein>
<accession>A0A2A5WER1</accession>
<dbReference type="InterPro" id="IPR050703">
    <property type="entry name" value="Flavin_MAO"/>
</dbReference>
<dbReference type="PANTHER" id="PTHR43563">
    <property type="entry name" value="AMINE OXIDASE"/>
    <property type="match status" value="1"/>
</dbReference>
<dbReference type="PANTHER" id="PTHR43563:SF1">
    <property type="entry name" value="AMINE OXIDASE [FLAVIN-CONTAINING] B"/>
    <property type="match status" value="1"/>
</dbReference>
<dbReference type="Proteomes" id="UP000219329">
    <property type="component" value="Unassembled WGS sequence"/>
</dbReference>
<dbReference type="Gene3D" id="1.20.1440.240">
    <property type="match status" value="1"/>
</dbReference>
<evidence type="ECO:0000313" key="4">
    <source>
        <dbReference type="Proteomes" id="UP000219329"/>
    </source>
</evidence>
<dbReference type="InterPro" id="IPR002937">
    <property type="entry name" value="Amino_oxidase"/>
</dbReference>
<dbReference type="AlphaFoldDB" id="A0A2A5WER1"/>
<dbReference type="Pfam" id="PF01593">
    <property type="entry name" value="Amino_oxidase"/>
    <property type="match status" value="1"/>
</dbReference>
<evidence type="ECO:0000256" key="1">
    <source>
        <dbReference type="ARBA" id="ARBA00005995"/>
    </source>
</evidence>
<evidence type="ECO:0000313" key="3">
    <source>
        <dbReference type="EMBL" id="PDH35025.1"/>
    </source>
</evidence>
<dbReference type="EMBL" id="NTJZ01000002">
    <property type="protein sequence ID" value="PDH35025.1"/>
    <property type="molecule type" value="Genomic_DNA"/>
</dbReference>
<dbReference type="InterPro" id="IPR006311">
    <property type="entry name" value="TAT_signal"/>
</dbReference>
<sequence length="526" mass="58289">MSRLVTRRELINLLGATGGTAAVLQAGSVLGLLPATASAAALDLLALGSTNKKVAILGGGISGLTVAYELNKRGYDCTVLEASHRCGGRIFTVRHGDLIDEIGNRQYCEFDDDPHMYFNAGAARIPTSHRSLLAYCKELGVELEVFIGENNNAFLQDDALASGKPLRVNDYKTNMRGFLSEMLAKSMSEQQMDEPFTETEAENLLSVIRSFGDLSEGDLYQGSSRNGYASGGYLTHGVQKDMLAFRDLLQSSMGRIALSAYEGDYGPCLLQPVGGMDKIIAGFLSKIGGQVKYRAIVAGIQVRNDGVEIAYDQGGARHKLQADYCFNCIPTHLAVGLDHNFPIDYIKAMKYVRRGEAYKAAFQAKERFWEKEGIYGGITRMNNSSREIWYPPHGIHKDKGVVLAAYDFGGGSYFTKMVQQERVETHLQDGEKIHSNYRDMVEKPITIAWHRMNHMLGCAARWRQSFSGWTHEEEQMYNILQAPAGGRHYVIGDQMSMNSAWMESAILSAHWAMQDLDVRVRSEIAK</sequence>
<reference evidence="3 4" key="1">
    <citation type="submission" date="2017-08" db="EMBL/GenBank/DDBJ databases">
        <title>Fine stratification of microbial communities through a metagenomic profile of the photic zone.</title>
        <authorList>
            <person name="Haro-Moreno J.M."/>
            <person name="Lopez-Perez M."/>
            <person name="De La Torre J."/>
            <person name="Picazo A."/>
            <person name="Camacho A."/>
            <person name="Rodriguez-Valera F."/>
        </authorList>
    </citation>
    <scope>NUCLEOTIDE SEQUENCE [LARGE SCALE GENOMIC DNA]</scope>
    <source>
        <strain evidence="3">MED-G28</strain>
    </source>
</reference>
<dbReference type="Gene3D" id="3.50.50.60">
    <property type="entry name" value="FAD/NAD(P)-binding domain"/>
    <property type="match status" value="1"/>
</dbReference>
<gene>
    <name evidence="3" type="ORF">CNF02_03075</name>
</gene>
<comment type="caution">
    <text evidence="3">The sequence shown here is derived from an EMBL/GenBank/DDBJ whole genome shotgun (WGS) entry which is preliminary data.</text>
</comment>